<evidence type="ECO:0000256" key="3">
    <source>
        <dbReference type="ARBA" id="ARBA00022705"/>
    </source>
</evidence>
<dbReference type="Pfam" id="PF03120">
    <property type="entry name" value="OB_DNA_ligase"/>
    <property type="match status" value="1"/>
</dbReference>
<dbReference type="InterPro" id="IPR010994">
    <property type="entry name" value="RuvA_2-like"/>
</dbReference>
<sequence length="697" mass="77927">METYSNKKAAELLTLSGKLLKAVKPVRLADVSDTLHALYEVIPYHDWCYYKKNNPVITDFEYDQLYSLLKQLEKAHPEMARPGSPVEHVAPDLENQFPVVHHKVPMLSLDNTYHAAVLQEWMQKTGKRAYCAEPKFDGTGISLLYEHDRLVRGATRGDGASGEDITAAIRQVAGIPETAPWSRYGIAVVELRGEVLMSKKSFRAYNEERARKGLPLMANPRNAAAGTLRLLHPQSWEQHRLEAVLYQVSFYAMEKGVVPPESLLEQGKILDLLTTLGFPAPSRQKLVSHSFADVIRYCRDFEAKRDSFPYETDGIVVKVNNSQDQRSLGMTSHHPRWALAYKFKPRQATSKLREVVFSVGRMGAVTPVAKIDPVPIGGVTVASVSLFNEKQVQFKDIRIGDTVLVERAGDVIPYIVKPVKEERTGREKKIRFPVNCPVCGHPLQRPFGESIWYCVNMGCQAQVIARMVHFAGKDAMDITGLGEQHMRELFDHGLITDIPSLFDINYDRLASLQRWGKRSAGNLRAAVEKARRQPLYRLIYGLGIHYVGIATAKTLVDNINRLTDLVGVKAAVLMSWKDIGPTVAESICQFFNNKANVKMLQKLAHLNVNMQTGKRRPAAKHTLDGKTFLFTGTLSGMTRKVAAAMVEEHGGKVLNSVSRGLNYLVAGSHPGHKLAQSRANKTVKVLTEHDFLEMVES</sequence>
<dbReference type="Gene3D" id="6.20.10.30">
    <property type="match status" value="1"/>
</dbReference>
<comment type="caution">
    <text evidence="12">The sequence shown here is derived from an EMBL/GenBank/DDBJ whole genome shotgun (WGS) entry which is preliminary data.</text>
</comment>
<dbReference type="SUPFAM" id="SSF56091">
    <property type="entry name" value="DNA ligase/mRNA capping enzyme, catalytic domain"/>
    <property type="match status" value="1"/>
</dbReference>
<dbReference type="SUPFAM" id="SSF52113">
    <property type="entry name" value="BRCT domain"/>
    <property type="match status" value="1"/>
</dbReference>
<dbReference type="InterPro" id="IPR041663">
    <property type="entry name" value="DisA/LigA_HHH"/>
</dbReference>
<dbReference type="InterPro" id="IPR001357">
    <property type="entry name" value="BRCT_dom"/>
</dbReference>
<dbReference type="InterPro" id="IPR013840">
    <property type="entry name" value="DNAligase_N"/>
</dbReference>
<dbReference type="SUPFAM" id="SSF50249">
    <property type="entry name" value="Nucleic acid-binding proteins"/>
    <property type="match status" value="1"/>
</dbReference>
<dbReference type="PIRSF" id="PIRSF001604">
    <property type="entry name" value="LigA"/>
    <property type="match status" value="1"/>
</dbReference>
<evidence type="ECO:0000259" key="11">
    <source>
        <dbReference type="PROSITE" id="PS50172"/>
    </source>
</evidence>
<comment type="caution">
    <text evidence="10">Lacks conserved residue(s) required for the propagation of feature annotation.</text>
</comment>
<feature type="binding site" evidence="10">
    <location>
        <position position="439"/>
    </location>
    <ligand>
        <name>Zn(2+)</name>
        <dbReference type="ChEBI" id="CHEBI:29105"/>
    </ligand>
</feature>
<dbReference type="Pfam" id="PF12826">
    <property type="entry name" value="HHH_2"/>
    <property type="match status" value="1"/>
</dbReference>
<keyword evidence="8 10" id="KW-0234">DNA repair</keyword>
<feature type="binding site" evidence="10">
    <location>
        <begin position="108"/>
        <end position="109"/>
    </location>
    <ligand>
        <name>NAD(+)</name>
        <dbReference type="ChEBI" id="CHEBI:57540"/>
    </ligand>
</feature>
<dbReference type="Pfam" id="PF01653">
    <property type="entry name" value="DNA_ligase_aden"/>
    <property type="match status" value="1"/>
</dbReference>
<keyword evidence="10" id="KW-0464">Manganese</keyword>
<dbReference type="Gene3D" id="1.10.150.20">
    <property type="entry name" value="5' to 3' exonuclease, C-terminal subdomain"/>
    <property type="match status" value="2"/>
</dbReference>
<dbReference type="PANTHER" id="PTHR23389:SF9">
    <property type="entry name" value="DNA LIGASE"/>
    <property type="match status" value="1"/>
</dbReference>
<feature type="binding site" evidence="10">
    <location>
        <position position="318"/>
    </location>
    <ligand>
        <name>NAD(+)</name>
        <dbReference type="ChEBI" id="CHEBI:57540"/>
    </ligand>
</feature>
<comment type="catalytic activity">
    <reaction evidence="9 10">
        <text>NAD(+) + (deoxyribonucleotide)n-3'-hydroxyl + 5'-phospho-(deoxyribonucleotide)m = (deoxyribonucleotide)n+m + AMP + beta-nicotinamide D-nucleotide.</text>
        <dbReference type="EC" id="6.5.1.2"/>
    </reaction>
</comment>
<evidence type="ECO:0000256" key="9">
    <source>
        <dbReference type="ARBA" id="ARBA00034005"/>
    </source>
</evidence>
<evidence type="ECO:0000256" key="6">
    <source>
        <dbReference type="ARBA" id="ARBA00022833"/>
    </source>
</evidence>
<keyword evidence="4 10" id="KW-0479">Metal-binding</keyword>
<comment type="similarity">
    <text evidence="10">Belongs to the NAD-dependent DNA ligase family. LigA subfamily.</text>
</comment>
<evidence type="ECO:0000256" key="2">
    <source>
        <dbReference type="ARBA" id="ARBA00022598"/>
    </source>
</evidence>
<protein>
    <recommendedName>
        <fullName evidence="10">DNA ligase</fullName>
        <ecNumber evidence="10">6.5.1.2</ecNumber>
    </recommendedName>
    <alternativeName>
        <fullName evidence="10">Polydeoxyribonucleotide synthase [NAD(+)]</fullName>
    </alternativeName>
</protein>
<reference evidence="12 13" key="1">
    <citation type="submission" date="2020-09" db="EMBL/GenBank/DDBJ databases">
        <title>Genome sequences of type strains of Chitinophaga qingshengii and Chitinophaga varians.</title>
        <authorList>
            <person name="Kittiwongwattana C."/>
        </authorList>
    </citation>
    <scope>NUCLEOTIDE SEQUENCE [LARGE SCALE GENOMIC DNA]</scope>
    <source>
        <strain evidence="12 13">JCM 30026</strain>
    </source>
</reference>
<dbReference type="InterPro" id="IPR013839">
    <property type="entry name" value="DNAligase_adenylation"/>
</dbReference>
<evidence type="ECO:0000256" key="8">
    <source>
        <dbReference type="ARBA" id="ARBA00023204"/>
    </source>
</evidence>
<feature type="binding site" evidence="10">
    <location>
        <position position="133"/>
    </location>
    <ligand>
        <name>NAD(+)</name>
        <dbReference type="ChEBI" id="CHEBI:57540"/>
    </ligand>
</feature>
<dbReference type="Pfam" id="PF03119">
    <property type="entry name" value="DNA_ligase_ZBD"/>
    <property type="match status" value="1"/>
</dbReference>
<evidence type="ECO:0000256" key="1">
    <source>
        <dbReference type="ARBA" id="ARBA00004067"/>
    </source>
</evidence>
<evidence type="ECO:0000256" key="10">
    <source>
        <dbReference type="HAMAP-Rule" id="MF_01588"/>
    </source>
</evidence>
<keyword evidence="5 10" id="KW-0227">DNA damage</keyword>
<dbReference type="InterPro" id="IPR004149">
    <property type="entry name" value="Znf_DNAligase_C4"/>
</dbReference>
<accession>A0ABR7TV56</accession>
<gene>
    <name evidence="10 12" type="primary">ligA</name>
    <name evidence="12" type="ORF">ICL07_20825</name>
</gene>
<organism evidence="12 13">
    <name type="scientific">Chitinophaga qingshengii</name>
    <dbReference type="NCBI Taxonomy" id="1569794"/>
    <lineage>
        <taxon>Bacteria</taxon>
        <taxon>Pseudomonadati</taxon>
        <taxon>Bacteroidota</taxon>
        <taxon>Chitinophagia</taxon>
        <taxon>Chitinophagales</taxon>
        <taxon>Chitinophagaceae</taxon>
        <taxon>Chitinophaga</taxon>
    </lineage>
</organism>
<evidence type="ECO:0000313" key="12">
    <source>
        <dbReference type="EMBL" id="MBC9932844.1"/>
    </source>
</evidence>
<proteinExistence type="inferred from homology"/>
<dbReference type="Proteomes" id="UP000659124">
    <property type="component" value="Unassembled WGS sequence"/>
</dbReference>
<feature type="binding site" evidence="10">
    <location>
        <position position="459"/>
    </location>
    <ligand>
        <name>Zn(2+)</name>
        <dbReference type="ChEBI" id="CHEBI:29105"/>
    </ligand>
</feature>
<dbReference type="RefSeq" id="WP_188089975.1">
    <property type="nucleotide sequence ID" value="NZ_JACVFC010000003.1"/>
</dbReference>
<dbReference type="PANTHER" id="PTHR23389">
    <property type="entry name" value="CHROMOSOME TRANSMISSION FIDELITY FACTOR 18"/>
    <property type="match status" value="1"/>
</dbReference>
<dbReference type="InterPro" id="IPR012340">
    <property type="entry name" value="NA-bd_OB-fold"/>
</dbReference>
<dbReference type="SMART" id="SM00292">
    <property type="entry name" value="BRCT"/>
    <property type="match status" value="1"/>
</dbReference>
<dbReference type="PROSITE" id="PS50172">
    <property type="entry name" value="BRCT"/>
    <property type="match status" value="1"/>
</dbReference>
<feature type="binding site" evidence="10">
    <location>
        <position position="342"/>
    </location>
    <ligand>
        <name>NAD(+)</name>
        <dbReference type="ChEBI" id="CHEBI:57540"/>
    </ligand>
</feature>
<keyword evidence="6 10" id="KW-0862">Zinc</keyword>
<feature type="binding site" evidence="10">
    <location>
        <begin position="59"/>
        <end position="63"/>
    </location>
    <ligand>
        <name>NAD(+)</name>
        <dbReference type="ChEBI" id="CHEBI:57540"/>
    </ligand>
</feature>
<dbReference type="Gene3D" id="1.10.287.610">
    <property type="entry name" value="Helix hairpin bin"/>
    <property type="match status" value="1"/>
</dbReference>
<feature type="binding site" evidence="10">
    <location>
        <position position="194"/>
    </location>
    <ligand>
        <name>NAD(+)</name>
        <dbReference type="ChEBI" id="CHEBI:57540"/>
    </ligand>
</feature>
<dbReference type="InterPro" id="IPR001679">
    <property type="entry name" value="DNA_ligase"/>
</dbReference>
<dbReference type="Gene3D" id="3.30.470.30">
    <property type="entry name" value="DNA ligase/mRNA capping enzyme"/>
    <property type="match status" value="1"/>
</dbReference>
<dbReference type="SUPFAM" id="SSF47781">
    <property type="entry name" value="RuvA domain 2-like"/>
    <property type="match status" value="1"/>
</dbReference>
<dbReference type="Pfam" id="PF00533">
    <property type="entry name" value="BRCT"/>
    <property type="match status" value="1"/>
</dbReference>
<dbReference type="EC" id="6.5.1.2" evidence="10"/>
<dbReference type="EMBL" id="JACVFC010000003">
    <property type="protein sequence ID" value="MBC9932844.1"/>
    <property type="molecule type" value="Genomic_DNA"/>
</dbReference>
<keyword evidence="7 10" id="KW-0520">NAD</keyword>
<dbReference type="GO" id="GO:0003911">
    <property type="term" value="F:DNA ligase (NAD+) activity"/>
    <property type="evidence" value="ECO:0007669"/>
    <property type="project" value="UniProtKB-EC"/>
</dbReference>
<keyword evidence="3 10" id="KW-0235">DNA replication</keyword>
<comment type="cofactor">
    <cofactor evidence="10">
        <name>Mg(2+)</name>
        <dbReference type="ChEBI" id="CHEBI:18420"/>
    </cofactor>
    <cofactor evidence="10">
        <name>Mn(2+)</name>
        <dbReference type="ChEBI" id="CHEBI:29035"/>
    </cofactor>
</comment>
<dbReference type="NCBIfam" id="TIGR00575">
    <property type="entry name" value="dnlj"/>
    <property type="match status" value="1"/>
</dbReference>
<dbReference type="Gene3D" id="3.40.50.10190">
    <property type="entry name" value="BRCT domain"/>
    <property type="match status" value="1"/>
</dbReference>
<dbReference type="InterPro" id="IPR036420">
    <property type="entry name" value="BRCT_dom_sf"/>
</dbReference>
<dbReference type="NCBIfam" id="NF005932">
    <property type="entry name" value="PRK07956.1"/>
    <property type="match status" value="1"/>
</dbReference>
<name>A0ABR7TV56_9BACT</name>
<dbReference type="CDD" id="cd00114">
    <property type="entry name" value="LIGANc"/>
    <property type="match status" value="1"/>
</dbReference>
<feature type="domain" description="BRCT" evidence="11">
    <location>
        <begin position="618"/>
        <end position="697"/>
    </location>
</feature>
<feature type="binding site" evidence="10">
    <location>
        <position position="156"/>
    </location>
    <ligand>
        <name>NAD(+)</name>
        <dbReference type="ChEBI" id="CHEBI:57540"/>
    </ligand>
</feature>
<dbReference type="Gene3D" id="2.40.50.140">
    <property type="entry name" value="Nucleic acid-binding proteins"/>
    <property type="match status" value="1"/>
</dbReference>
<keyword evidence="2 10" id="KW-0436">Ligase</keyword>
<comment type="function">
    <text evidence="1 10">DNA ligase that catalyzes the formation of phosphodiester linkages between 5'-phosphoryl and 3'-hydroxyl groups in double-stranded DNA using NAD as a coenzyme and as the energy source for the reaction. It is essential for DNA replication and repair of damaged DNA.</text>
</comment>
<keyword evidence="10" id="KW-0460">Magnesium</keyword>
<dbReference type="SMART" id="SM00532">
    <property type="entry name" value="LIGANc"/>
    <property type="match status" value="1"/>
</dbReference>
<evidence type="ECO:0000256" key="5">
    <source>
        <dbReference type="ARBA" id="ARBA00022763"/>
    </source>
</evidence>
<evidence type="ECO:0000313" key="13">
    <source>
        <dbReference type="Proteomes" id="UP000659124"/>
    </source>
</evidence>
<dbReference type="InterPro" id="IPR004150">
    <property type="entry name" value="NAD_DNA_ligase_OB"/>
</dbReference>
<feature type="active site" description="N6-AMP-lysine intermediate" evidence="10">
    <location>
        <position position="135"/>
    </location>
</feature>
<evidence type="ECO:0000256" key="7">
    <source>
        <dbReference type="ARBA" id="ARBA00023027"/>
    </source>
</evidence>
<dbReference type="HAMAP" id="MF_01588">
    <property type="entry name" value="DNA_ligase_A"/>
    <property type="match status" value="1"/>
</dbReference>
<evidence type="ECO:0000256" key="4">
    <source>
        <dbReference type="ARBA" id="ARBA00022723"/>
    </source>
</evidence>
<keyword evidence="13" id="KW-1185">Reference proteome</keyword>
<dbReference type="CDD" id="cd17748">
    <property type="entry name" value="BRCT_DNA_ligase_like"/>
    <property type="match status" value="1"/>
</dbReference>
<feature type="binding site" evidence="10">
    <location>
        <position position="436"/>
    </location>
    <ligand>
        <name>Zn(2+)</name>
        <dbReference type="ChEBI" id="CHEBI:29105"/>
    </ligand>
</feature>